<dbReference type="PANTHER" id="PTHR34580">
    <property type="match status" value="1"/>
</dbReference>
<evidence type="ECO:0000259" key="2">
    <source>
        <dbReference type="Pfam" id="PF25583"/>
    </source>
</evidence>
<dbReference type="InterPro" id="IPR036388">
    <property type="entry name" value="WH-like_DNA-bd_sf"/>
</dbReference>
<gene>
    <name evidence="3" type="ORF">DYE49_05930</name>
</gene>
<dbReference type="Gene3D" id="1.10.10.10">
    <property type="entry name" value="Winged helix-like DNA-binding domain superfamily/Winged helix DNA-binding domain"/>
    <property type="match status" value="1"/>
</dbReference>
<dbReference type="EMBL" id="CP031517">
    <property type="protein sequence ID" value="QOS40013.1"/>
    <property type="molecule type" value="Genomic_DNA"/>
</dbReference>
<dbReference type="PANTHER" id="PTHR34580:SF9">
    <property type="entry name" value="SLL5097 PROTEIN"/>
    <property type="match status" value="1"/>
</dbReference>
<dbReference type="InterPro" id="IPR026881">
    <property type="entry name" value="WYL_dom"/>
</dbReference>
<dbReference type="Pfam" id="PF13280">
    <property type="entry name" value="WYL"/>
    <property type="match status" value="1"/>
</dbReference>
<evidence type="ECO:0000313" key="3">
    <source>
        <dbReference type="EMBL" id="QOS40013.1"/>
    </source>
</evidence>
<dbReference type="Proteomes" id="UP000593591">
    <property type="component" value="Chromosome"/>
</dbReference>
<dbReference type="PROSITE" id="PS52050">
    <property type="entry name" value="WYL"/>
    <property type="match status" value="1"/>
</dbReference>
<feature type="domain" description="WYL" evidence="1">
    <location>
        <begin position="151"/>
        <end position="219"/>
    </location>
</feature>
<dbReference type="InterPro" id="IPR051534">
    <property type="entry name" value="CBASS_pafABC_assoc_protein"/>
</dbReference>
<reference evidence="3 4" key="1">
    <citation type="submission" date="2018-08" db="EMBL/GenBank/DDBJ databases">
        <title>The first complete genome of Treponema rectale (CHPAT), a commensal spirochete of the bovine rectum.</title>
        <authorList>
            <person name="Staton G.J."/>
            <person name="Clegg S.R."/>
            <person name="Carter S.D."/>
            <person name="Radford A.D."/>
            <person name="Darby A."/>
            <person name="Hall N."/>
            <person name="Birtles R.J."/>
            <person name="Evans N.J."/>
        </authorList>
    </citation>
    <scope>NUCLEOTIDE SEQUENCE [LARGE SCALE GENOMIC DNA]</scope>
    <source>
        <strain evidence="3 4">CHPA</strain>
    </source>
</reference>
<protein>
    <submittedName>
        <fullName evidence="3">WYL domain-containing protein</fullName>
    </submittedName>
</protein>
<dbReference type="AlphaFoldDB" id="A0A7M1XKH3"/>
<evidence type="ECO:0000313" key="4">
    <source>
        <dbReference type="Proteomes" id="UP000593591"/>
    </source>
</evidence>
<evidence type="ECO:0000259" key="1">
    <source>
        <dbReference type="Pfam" id="PF13280"/>
    </source>
</evidence>
<accession>A0A7M1XKH3</accession>
<feature type="domain" description="WCX" evidence="2">
    <location>
        <begin position="252"/>
        <end position="327"/>
    </location>
</feature>
<dbReference type="Pfam" id="PF25583">
    <property type="entry name" value="WCX"/>
    <property type="match status" value="1"/>
</dbReference>
<sequence length="330" mass="39084">MSMRKEKKSRESHVKSLRLLQLEKAIQSIPYPGVERLVKELEVSRRTVLRDIDELKLYYNAPIEYDRLHKGYYYTDETFFVKNVLVSEGELVAMAGILPLLERYDNTPLKDTISKVYNTISQMLPNQVQVQSSLLNDVQFIADPLPNIEPEVFKKLFEAIKTHKSISFGYRNLSSTEHIPHSDIDPYKIYCQKGDWYVIAYSHSHEKFNTYNLSRMKNIVFLKEFTPDQDYDRKVHIDPNFGIWNNDAPMQKIELLFDKSINTYVLERTWHKNQECHQNEDGSVYLSFESNQIQETLYWVLHFADSVQILNPPELKKLYKEKLKKMMKRI</sequence>
<proteinExistence type="predicted"/>
<dbReference type="InterPro" id="IPR057727">
    <property type="entry name" value="WCX_dom"/>
</dbReference>
<dbReference type="KEGG" id="trc:DYE49_05930"/>
<name>A0A7M1XKH3_9SPIR</name>
<organism evidence="3 4">
    <name type="scientific">Treponema rectale</name>
    <dbReference type="NCBI Taxonomy" id="744512"/>
    <lineage>
        <taxon>Bacteria</taxon>
        <taxon>Pseudomonadati</taxon>
        <taxon>Spirochaetota</taxon>
        <taxon>Spirochaetia</taxon>
        <taxon>Spirochaetales</taxon>
        <taxon>Treponemataceae</taxon>
        <taxon>Treponema</taxon>
    </lineage>
</organism>